<accession>A0A0J9GZ64</accession>
<keyword evidence="3 6" id="KW-0378">Hydrolase</keyword>
<dbReference type="Pfam" id="PF08291">
    <property type="entry name" value="Peptidase_M15_3"/>
    <property type="match status" value="1"/>
</dbReference>
<dbReference type="GO" id="GO:0008745">
    <property type="term" value="F:N-acetylmuramoyl-L-alanine amidase activity"/>
    <property type="evidence" value="ECO:0007669"/>
    <property type="project" value="UniProtKB-EC"/>
</dbReference>
<dbReference type="PATRIC" id="fig|1675527.3.peg.3917"/>
<dbReference type="SMART" id="SM00646">
    <property type="entry name" value="Ami_3"/>
    <property type="match status" value="2"/>
</dbReference>
<dbReference type="STRING" id="1675527.AIOL_003738"/>
<feature type="domain" description="MurNAc-LAA" evidence="5">
    <location>
        <begin position="307"/>
        <end position="431"/>
    </location>
</feature>
<evidence type="ECO:0000256" key="4">
    <source>
        <dbReference type="SAM" id="MobiDB-lite"/>
    </source>
</evidence>
<keyword evidence="7" id="KW-1185">Reference proteome</keyword>
<name>A0A0J9GZ64_9RHOB</name>
<dbReference type="SUPFAM" id="SSF55166">
    <property type="entry name" value="Hedgehog/DD-peptidase"/>
    <property type="match status" value="1"/>
</dbReference>
<dbReference type="Pfam" id="PF01520">
    <property type="entry name" value="Amidase_3"/>
    <property type="match status" value="2"/>
</dbReference>
<dbReference type="CDD" id="cd02696">
    <property type="entry name" value="MurNAc-LAA"/>
    <property type="match status" value="2"/>
</dbReference>
<dbReference type="OrthoDB" id="500593at2"/>
<dbReference type="EC" id="3.5.1.28" evidence="2"/>
<proteinExistence type="predicted"/>
<comment type="catalytic activity">
    <reaction evidence="1">
        <text>Hydrolyzes the link between N-acetylmuramoyl residues and L-amino acid residues in certain cell-wall glycopeptides.</text>
        <dbReference type="EC" id="3.5.1.28"/>
    </reaction>
</comment>
<dbReference type="PANTHER" id="PTHR30404:SF0">
    <property type="entry name" value="N-ACETYLMURAMOYL-L-ALANINE AMIDASE AMIC"/>
    <property type="match status" value="1"/>
</dbReference>
<dbReference type="AlphaFoldDB" id="A0A0J9GZ64"/>
<feature type="compositionally biased region" description="Basic and acidic residues" evidence="4">
    <location>
        <begin position="517"/>
        <end position="527"/>
    </location>
</feature>
<dbReference type="InterPro" id="IPR009045">
    <property type="entry name" value="Zn_M74/Hedgehog-like"/>
</dbReference>
<dbReference type="GO" id="GO:0030288">
    <property type="term" value="C:outer membrane-bounded periplasmic space"/>
    <property type="evidence" value="ECO:0007669"/>
    <property type="project" value="TreeGrafter"/>
</dbReference>
<gene>
    <name evidence="6" type="ORF">AIOL_003738</name>
</gene>
<dbReference type="InterPro" id="IPR050695">
    <property type="entry name" value="N-acetylmuramoyl_amidase_3"/>
</dbReference>
<protein>
    <recommendedName>
        <fullName evidence="2">N-acetylmuramoyl-L-alanine amidase</fullName>
        <ecNumber evidence="2">3.5.1.28</ecNumber>
    </recommendedName>
</protein>
<evidence type="ECO:0000256" key="2">
    <source>
        <dbReference type="ARBA" id="ARBA00011901"/>
    </source>
</evidence>
<organism evidence="6 7">
    <name type="scientific">Candidatus Rhodobacter oscarellae</name>
    <dbReference type="NCBI Taxonomy" id="1675527"/>
    <lineage>
        <taxon>Bacteria</taxon>
        <taxon>Pseudomonadati</taxon>
        <taxon>Pseudomonadota</taxon>
        <taxon>Alphaproteobacteria</taxon>
        <taxon>Rhodobacterales</taxon>
        <taxon>Rhodobacter group</taxon>
        <taxon>Rhodobacter</taxon>
    </lineage>
</organism>
<dbReference type="SUPFAM" id="SSF53187">
    <property type="entry name" value="Zn-dependent exopeptidases"/>
    <property type="match status" value="2"/>
</dbReference>
<feature type="domain" description="MurNAc-LAA" evidence="5">
    <location>
        <begin position="75"/>
        <end position="190"/>
    </location>
</feature>
<dbReference type="GO" id="GO:0009253">
    <property type="term" value="P:peptidoglycan catabolic process"/>
    <property type="evidence" value="ECO:0007669"/>
    <property type="project" value="InterPro"/>
</dbReference>
<dbReference type="Proteomes" id="UP000037178">
    <property type="component" value="Unassembled WGS sequence"/>
</dbReference>
<evidence type="ECO:0000313" key="7">
    <source>
        <dbReference type="Proteomes" id="UP000037178"/>
    </source>
</evidence>
<dbReference type="InterPro" id="IPR013230">
    <property type="entry name" value="Peptidase_M15A_C"/>
</dbReference>
<dbReference type="InterPro" id="IPR002508">
    <property type="entry name" value="MurNAc-LAA_cat"/>
</dbReference>
<evidence type="ECO:0000256" key="1">
    <source>
        <dbReference type="ARBA" id="ARBA00001561"/>
    </source>
</evidence>
<evidence type="ECO:0000259" key="5">
    <source>
        <dbReference type="SMART" id="SM00646"/>
    </source>
</evidence>
<dbReference type="PANTHER" id="PTHR30404">
    <property type="entry name" value="N-ACETYLMURAMOYL-L-ALANINE AMIDASE"/>
    <property type="match status" value="1"/>
</dbReference>
<dbReference type="RefSeq" id="WP_049644330.1">
    <property type="nucleotide sequence ID" value="NZ_LFTY01000002.1"/>
</dbReference>
<sequence>MPDKDIITIAIDPQGGGENSIAGSHPSQVAAPNGLVDKDLILQIALEIEKVLEGRGMRVAMTRKSDRNLAKAKRSQVARDAAASLFVSLGFSASEDPNEQGVKAIVHPDADAGSSKLAEDLQQALSVAVGHPRLGIKRRKHAVLRPDRLPEGTPACELAIAYLSNPAEADRLADPAHLQGIAHVIADVLWDSAGGAYPRIEEPEATRPEPKRMPTAEVLKSQDLPAEKLQNREDFNMATIVIDPGHGGTADLPCSSKNNAVGPVFGTLEKSLTLDVGLRLDRELRNRGHNVTLTRSTDVNVAGRERAKIAQRLNADVFVSIHFNGSTGHNAQGTETFIHRRHSSTGDSASLCRSVQAAVLRATGLRDRNALHPPHFVKKAGFCVVNPRDHSANTAAVLTEISFLDRADEERRLQRDSYRDEIAFSLAEGIEAYLTPETSVSPGLEDADVEDAFALSDWESAAEGSAFLQAEPQEYGDGVEQGGHAIAGATPGVSPSIDAGVRDIARALSAAPPSTRADPDERGEETHLNGSDAPDFSGFGQDVDADARTLGQVFGPSMAALTSFDHPAFADFVRSLNLRHFQPIELLFLGSSHGNPGSDCHNLNELPPRHLWSRIAATIQMLDEIRARLGGPIRILSGYRNEAYNACVGGKPGSLHKQFNALDWTSTVGDVPQWHAIAKQVRASDPKFLGGIGDYPSRNFVHIDTRGHQADF</sequence>
<comment type="caution">
    <text evidence="6">The sequence shown here is derived from an EMBL/GenBank/DDBJ whole genome shotgun (WGS) entry which is preliminary data.</text>
</comment>
<evidence type="ECO:0000313" key="6">
    <source>
        <dbReference type="EMBL" id="KMW58758.1"/>
    </source>
</evidence>
<reference evidence="6 7" key="1">
    <citation type="submission" date="2015-06" db="EMBL/GenBank/DDBJ databases">
        <title>Draft genome sequence of an Alphaproteobacteria species associated to the Mediterranean sponge Oscarella lobularis.</title>
        <authorList>
            <person name="Jourda C."/>
            <person name="Santini S."/>
            <person name="Claverie J.-M."/>
        </authorList>
    </citation>
    <scope>NUCLEOTIDE SEQUENCE [LARGE SCALE GENOMIC DNA]</scope>
    <source>
        <strain evidence="6">IGS</strain>
    </source>
</reference>
<feature type="region of interest" description="Disordered" evidence="4">
    <location>
        <begin position="510"/>
        <end position="542"/>
    </location>
</feature>
<dbReference type="Gene3D" id="3.40.630.40">
    <property type="entry name" value="Zn-dependent exopeptidases"/>
    <property type="match status" value="2"/>
</dbReference>
<dbReference type="EMBL" id="LFTY01000002">
    <property type="protein sequence ID" value="KMW58758.1"/>
    <property type="molecule type" value="Genomic_DNA"/>
</dbReference>
<evidence type="ECO:0000256" key="3">
    <source>
        <dbReference type="ARBA" id="ARBA00022801"/>
    </source>
</evidence>
<dbReference type="Gene3D" id="3.30.1380.10">
    <property type="match status" value="1"/>
</dbReference>